<sequence>MTISQGIHRARSYLQAPGVNRAKVAEAAGLNWHAVNNLLSGDPRLSTLLAIERVIPPDFVAPEVAPLPHTGEAA</sequence>
<name>A0A418VUU2_9PROT</name>
<evidence type="ECO:0000313" key="1">
    <source>
        <dbReference type="EMBL" id="RJF80927.1"/>
    </source>
</evidence>
<reference evidence="1 2" key="1">
    <citation type="submission" date="2018-09" db="EMBL/GenBank/DDBJ databases">
        <authorList>
            <person name="Zhu H."/>
        </authorList>
    </citation>
    <scope>NUCLEOTIDE SEQUENCE [LARGE SCALE GENOMIC DNA]</scope>
    <source>
        <strain evidence="1 2">K2W22B-5</strain>
    </source>
</reference>
<dbReference type="Proteomes" id="UP000283458">
    <property type="component" value="Unassembled WGS sequence"/>
</dbReference>
<accession>A0A418VUU2</accession>
<gene>
    <name evidence="1" type="ORF">D3877_11875</name>
</gene>
<organism evidence="1 2">
    <name type="scientific">Azospirillum cavernae</name>
    <dbReference type="NCBI Taxonomy" id="2320860"/>
    <lineage>
        <taxon>Bacteria</taxon>
        <taxon>Pseudomonadati</taxon>
        <taxon>Pseudomonadota</taxon>
        <taxon>Alphaproteobacteria</taxon>
        <taxon>Rhodospirillales</taxon>
        <taxon>Azospirillaceae</taxon>
        <taxon>Azospirillum</taxon>
    </lineage>
</organism>
<dbReference type="AlphaFoldDB" id="A0A418VUU2"/>
<dbReference type="RefSeq" id="WP_119831020.1">
    <property type="nucleotide sequence ID" value="NZ_QYUL01000002.1"/>
</dbReference>
<evidence type="ECO:0000313" key="2">
    <source>
        <dbReference type="Proteomes" id="UP000283458"/>
    </source>
</evidence>
<dbReference type="OrthoDB" id="9956736at2"/>
<evidence type="ECO:0008006" key="3">
    <source>
        <dbReference type="Google" id="ProtNLM"/>
    </source>
</evidence>
<protein>
    <recommendedName>
        <fullName evidence="3">XRE family transcriptional regulator</fullName>
    </recommendedName>
</protein>
<comment type="caution">
    <text evidence="1">The sequence shown here is derived from an EMBL/GenBank/DDBJ whole genome shotgun (WGS) entry which is preliminary data.</text>
</comment>
<proteinExistence type="predicted"/>
<keyword evidence="2" id="KW-1185">Reference proteome</keyword>
<dbReference type="EMBL" id="QYUL01000002">
    <property type="protein sequence ID" value="RJF80927.1"/>
    <property type="molecule type" value="Genomic_DNA"/>
</dbReference>